<keyword evidence="3" id="KW-0285">Flavoprotein</keyword>
<dbReference type="Pfam" id="PF00667">
    <property type="entry name" value="FAD_binding_1"/>
    <property type="match status" value="2"/>
</dbReference>
<dbReference type="GO" id="GO:0010181">
    <property type="term" value="F:FMN binding"/>
    <property type="evidence" value="ECO:0007669"/>
    <property type="project" value="InterPro"/>
</dbReference>
<dbReference type="EC" id="1.8.1.2" evidence="10"/>
<dbReference type="SUPFAM" id="SSF52343">
    <property type="entry name" value="Ferredoxin reductase-like, C-terminal NADP-linked domain"/>
    <property type="match status" value="1"/>
</dbReference>
<accession>A0A1J5RQZ2</accession>
<dbReference type="AlphaFoldDB" id="A0A1J5RQZ2"/>
<dbReference type="InterPro" id="IPR029039">
    <property type="entry name" value="Flavoprotein-like_sf"/>
</dbReference>
<dbReference type="InterPro" id="IPR008254">
    <property type="entry name" value="Flavodoxin/NO_synth"/>
</dbReference>
<dbReference type="EMBL" id="MLJW01000124">
    <property type="protein sequence ID" value="OIQ98042.1"/>
    <property type="molecule type" value="Genomic_DNA"/>
</dbReference>
<comment type="cofactor">
    <cofactor evidence="1">
        <name>FMN</name>
        <dbReference type="ChEBI" id="CHEBI:58210"/>
    </cofactor>
</comment>
<dbReference type="GO" id="GO:0005829">
    <property type="term" value="C:cytosol"/>
    <property type="evidence" value="ECO:0007669"/>
    <property type="project" value="TreeGrafter"/>
</dbReference>
<evidence type="ECO:0000256" key="2">
    <source>
        <dbReference type="ARBA" id="ARBA00001974"/>
    </source>
</evidence>
<evidence type="ECO:0000259" key="9">
    <source>
        <dbReference type="PROSITE" id="PS51384"/>
    </source>
</evidence>
<dbReference type="InterPro" id="IPR001094">
    <property type="entry name" value="Flavdoxin-like"/>
</dbReference>
<dbReference type="Gene3D" id="3.40.50.360">
    <property type="match status" value="1"/>
</dbReference>
<dbReference type="Gene3D" id="2.40.30.10">
    <property type="entry name" value="Translation factors"/>
    <property type="match status" value="1"/>
</dbReference>
<keyword evidence="6" id="KW-0521">NADP</keyword>
<proteinExistence type="predicted"/>
<comment type="cofactor">
    <cofactor evidence="2">
        <name>FAD</name>
        <dbReference type="ChEBI" id="CHEBI:57692"/>
    </cofactor>
</comment>
<dbReference type="PRINTS" id="PR00371">
    <property type="entry name" value="FPNCR"/>
</dbReference>
<evidence type="ECO:0000256" key="6">
    <source>
        <dbReference type="ARBA" id="ARBA00022857"/>
    </source>
</evidence>
<reference evidence="10" key="1">
    <citation type="submission" date="2016-10" db="EMBL/GenBank/DDBJ databases">
        <title>Sequence of Gallionella enrichment culture.</title>
        <authorList>
            <person name="Poehlein A."/>
            <person name="Muehling M."/>
            <person name="Daniel R."/>
        </authorList>
    </citation>
    <scope>NUCLEOTIDE SEQUENCE</scope>
</reference>
<dbReference type="InterPro" id="IPR017927">
    <property type="entry name" value="FAD-bd_FR_type"/>
</dbReference>
<evidence type="ECO:0000256" key="5">
    <source>
        <dbReference type="ARBA" id="ARBA00022827"/>
    </source>
</evidence>
<dbReference type="GO" id="GO:0004783">
    <property type="term" value="F:sulfite reductase (NADPH) activity"/>
    <property type="evidence" value="ECO:0007669"/>
    <property type="project" value="UniProtKB-EC"/>
</dbReference>
<keyword evidence="4" id="KW-0288">FMN</keyword>
<sequence length="579" mass="61594">MNSVPLIPDSAPFSTEQRAWLNGFLAGLFSRAPLPANLPTQAPAAPALRPLTILFGSQTGTAERLARKAAKEAGKRGFAATLVDMAQTTVAQLAQCASVLVITSTYGDGEPPDNAKALHAELSADAAPALDGVAFSVCALGDSNYAHFCRCGRDFDAFLERRGARRASPIAECDVDQDAVFKGWLDQALGALGSVGAPVAATAPDAAAPSVVTDDEAPGSFGRSNPYPSLLLSRTRLSGHDSAKEINHLVFRLPESGLSYEAGDALGVLPRNCPGLVDELLAALGWDGEEAVPAPGGESVPLKLALTTHYDLGKPTAELRARFEGAGTGGTAVTLRQVIDVVTAHPRPGLAPAEFVTLLKRLQPRLYSISSSPKSHPGEVHLTVGAVRYEADGRRRLGVCSTFLAERAIPGESLVPVHVHENRSFRPPADPSVPMIMIGPGTGIAPFRAFVEERIATGASGRNWLFFGDQRAASDFIYRAEIVSWQARGALARLSTAFSRDQAEKIYVQHRMREEAAELYRWLEDGAHVYVCGDASRMAADVDAALHEVLVRAGGKSPEQAAAYVRNLVGGKRYCRDVY</sequence>
<feature type="domain" description="Flavodoxin-like" evidence="8">
    <location>
        <begin position="51"/>
        <end position="189"/>
    </location>
</feature>
<protein>
    <submittedName>
        <fullName evidence="10">Sulfite reductase [NADPH] flavoprotein alpha-component</fullName>
        <ecNumber evidence="10">1.8.1.2</ecNumber>
    </submittedName>
</protein>
<dbReference type="PANTHER" id="PTHR19384:SF128">
    <property type="entry name" value="NADPH OXIDOREDUCTASE A"/>
    <property type="match status" value="1"/>
</dbReference>
<keyword evidence="7 10" id="KW-0560">Oxidoreductase</keyword>
<dbReference type="SUPFAM" id="SSF63380">
    <property type="entry name" value="Riboflavin synthase domain-like"/>
    <property type="match status" value="1"/>
</dbReference>
<dbReference type="InterPro" id="IPR023173">
    <property type="entry name" value="NADPH_Cyt_P450_Rdtase_alpha"/>
</dbReference>
<dbReference type="InterPro" id="IPR017938">
    <property type="entry name" value="Riboflavin_synthase-like_b-brl"/>
</dbReference>
<dbReference type="SUPFAM" id="SSF52218">
    <property type="entry name" value="Flavoproteins"/>
    <property type="match status" value="1"/>
</dbReference>
<dbReference type="Pfam" id="PF00258">
    <property type="entry name" value="Flavodoxin_1"/>
    <property type="match status" value="1"/>
</dbReference>
<dbReference type="PRINTS" id="PR00369">
    <property type="entry name" value="FLAVODOXIN"/>
</dbReference>
<feature type="domain" description="FAD-binding FR-type" evidence="9">
    <location>
        <begin position="224"/>
        <end position="428"/>
    </location>
</feature>
<gene>
    <name evidence="10" type="primary">cysJ_3</name>
    <name evidence="10" type="ORF">GALL_199630</name>
</gene>
<evidence type="ECO:0000259" key="8">
    <source>
        <dbReference type="PROSITE" id="PS50902"/>
    </source>
</evidence>
<comment type="caution">
    <text evidence="10">The sequence shown here is derived from an EMBL/GenBank/DDBJ whole genome shotgun (WGS) entry which is preliminary data.</text>
</comment>
<evidence type="ECO:0000256" key="4">
    <source>
        <dbReference type="ARBA" id="ARBA00022643"/>
    </source>
</evidence>
<dbReference type="Gene3D" id="1.20.990.10">
    <property type="entry name" value="NADPH-cytochrome p450 Reductase, Chain A, domain 3"/>
    <property type="match status" value="1"/>
</dbReference>
<dbReference type="InterPro" id="IPR001433">
    <property type="entry name" value="OxRdtase_FAD/NAD-bd"/>
</dbReference>
<dbReference type="InterPro" id="IPR003097">
    <property type="entry name" value="CysJ-like_FAD-binding"/>
</dbReference>
<organism evidence="10">
    <name type="scientific">mine drainage metagenome</name>
    <dbReference type="NCBI Taxonomy" id="410659"/>
    <lineage>
        <taxon>unclassified sequences</taxon>
        <taxon>metagenomes</taxon>
        <taxon>ecological metagenomes</taxon>
    </lineage>
</organism>
<dbReference type="Pfam" id="PF00175">
    <property type="entry name" value="NAD_binding_1"/>
    <property type="match status" value="1"/>
</dbReference>
<dbReference type="GO" id="GO:0050660">
    <property type="term" value="F:flavin adenine dinucleotide binding"/>
    <property type="evidence" value="ECO:0007669"/>
    <property type="project" value="TreeGrafter"/>
</dbReference>
<evidence type="ECO:0000256" key="3">
    <source>
        <dbReference type="ARBA" id="ARBA00022630"/>
    </source>
</evidence>
<evidence type="ECO:0000256" key="7">
    <source>
        <dbReference type="ARBA" id="ARBA00023002"/>
    </source>
</evidence>
<dbReference type="PROSITE" id="PS50902">
    <property type="entry name" value="FLAVODOXIN_LIKE"/>
    <property type="match status" value="1"/>
</dbReference>
<dbReference type="PANTHER" id="PTHR19384">
    <property type="entry name" value="NITRIC OXIDE SYNTHASE-RELATED"/>
    <property type="match status" value="1"/>
</dbReference>
<evidence type="ECO:0000313" key="10">
    <source>
        <dbReference type="EMBL" id="OIQ98042.1"/>
    </source>
</evidence>
<evidence type="ECO:0000256" key="1">
    <source>
        <dbReference type="ARBA" id="ARBA00001917"/>
    </source>
</evidence>
<dbReference type="InterPro" id="IPR039261">
    <property type="entry name" value="FNR_nucleotide-bd"/>
</dbReference>
<dbReference type="Gene3D" id="3.40.50.80">
    <property type="entry name" value="Nucleotide-binding domain of ferredoxin-NADP reductase (FNR) module"/>
    <property type="match status" value="1"/>
</dbReference>
<name>A0A1J5RQZ2_9ZZZZ</name>
<dbReference type="FunFam" id="3.40.50.80:FF:000001">
    <property type="entry name" value="NADPH--cytochrome P450 reductase 1"/>
    <property type="match status" value="1"/>
</dbReference>
<dbReference type="InterPro" id="IPR001709">
    <property type="entry name" value="Flavoprot_Pyr_Nucl_cyt_Rdtase"/>
</dbReference>
<dbReference type="PROSITE" id="PS51384">
    <property type="entry name" value="FAD_FR"/>
    <property type="match status" value="1"/>
</dbReference>
<keyword evidence="5" id="KW-0274">FAD</keyword>
<dbReference type="CDD" id="cd06199">
    <property type="entry name" value="SiR"/>
    <property type="match status" value="1"/>
</dbReference>